<organism evidence="10 11">
    <name type="scientific">Sphingobacterium lactis</name>
    <dbReference type="NCBI Taxonomy" id="797291"/>
    <lineage>
        <taxon>Bacteria</taxon>
        <taxon>Pseudomonadati</taxon>
        <taxon>Bacteroidota</taxon>
        <taxon>Sphingobacteriia</taxon>
        <taxon>Sphingobacteriales</taxon>
        <taxon>Sphingobacteriaceae</taxon>
        <taxon>Sphingobacterium</taxon>
    </lineage>
</organism>
<dbReference type="InterPro" id="IPR019833">
    <property type="entry name" value="Mn/Fe_SOD_BS"/>
</dbReference>
<keyword evidence="4 6" id="KW-0560">Oxidoreductase</keyword>
<dbReference type="Gene3D" id="1.10.287.990">
    <property type="entry name" value="Fe,Mn superoxide dismutase (SOD) domain"/>
    <property type="match status" value="1"/>
</dbReference>
<dbReference type="Gene3D" id="3.55.40.20">
    <property type="entry name" value="Iron/manganese superoxide dismutase, C-terminal domain"/>
    <property type="match status" value="1"/>
</dbReference>
<feature type="domain" description="Manganese/iron superoxide dismutase N-terminal" evidence="8">
    <location>
        <begin position="40"/>
        <end position="121"/>
    </location>
</feature>
<protein>
    <recommendedName>
        <fullName evidence="2 6">Superoxide dismutase</fullName>
        <ecNumber evidence="2 6">1.15.1.1</ecNumber>
    </recommendedName>
</protein>
<evidence type="ECO:0000256" key="5">
    <source>
        <dbReference type="PIRSR" id="PIRSR000349-1"/>
    </source>
</evidence>
<dbReference type="PROSITE" id="PS51318">
    <property type="entry name" value="TAT"/>
    <property type="match status" value="1"/>
</dbReference>
<dbReference type="AlphaFoldDB" id="A0A1H5XMI9"/>
<keyword evidence="7" id="KW-0732">Signal</keyword>
<dbReference type="InterPro" id="IPR036314">
    <property type="entry name" value="SOD_C_sf"/>
</dbReference>
<evidence type="ECO:0000256" key="1">
    <source>
        <dbReference type="ARBA" id="ARBA00008714"/>
    </source>
</evidence>
<dbReference type="InterPro" id="IPR001189">
    <property type="entry name" value="Mn/Fe_SOD"/>
</dbReference>
<dbReference type="Proteomes" id="UP000236731">
    <property type="component" value="Unassembled WGS sequence"/>
</dbReference>
<feature type="binding site" evidence="5">
    <location>
        <position position="64"/>
    </location>
    <ligand>
        <name>Mn(2+)</name>
        <dbReference type="ChEBI" id="CHEBI:29035"/>
    </ligand>
</feature>
<dbReference type="PANTHER" id="PTHR43595">
    <property type="entry name" value="37S RIBOSOMAL PROTEIN S26, MITOCHONDRIAL"/>
    <property type="match status" value="1"/>
</dbReference>
<dbReference type="SUPFAM" id="SSF54719">
    <property type="entry name" value="Fe,Mn superoxide dismutase (SOD), C-terminal domain"/>
    <property type="match status" value="1"/>
</dbReference>
<dbReference type="InterPro" id="IPR036324">
    <property type="entry name" value="Mn/Fe_SOD_N_sf"/>
</dbReference>
<dbReference type="GO" id="GO:0004784">
    <property type="term" value="F:superoxide dismutase activity"/>
    <property type="evidence" value="ECO:0007669"/>
    <property type="project" value="UniProtKB-EC"/>
</dbReference>
<feature type="signal peptide" evidence="7">
    <location>
        <begin position="1"/>
        <end position="26"/>
    </location>
</feature>
<evidence type="ECO:0000256" key="2">
    <source>
        <dbReference type="ARBA" id="ARBA00012682"/>
    </source>
</evidence>
<keyword evidence="3 5" id="KW-0479">Metal-binding</keyword>
<sequence>MANRRNFIKNSVGLAAGVLLAKSAGAAEGFLGMEQDAFKFEQQPLGYAYNALEGAIDAQTMQIHYEKHYGAYVKNANDALTEEKVQVKDAKEIFANMDKYSAKLRNNGGGAFNHAMFWTLLRAPKTDNRPTGSLLAAINKDFGSFEKFKEEFAKAATTQFGSGWAWLVVADGKLKVGGTPNQDNPLMKGVKLQGRPILGLDVWEHAYYLKYQNKRPDYIGNFWSIVNWDQVQKYYDQK</sequence>
<evidence type="ECO:0000256" key="3">
    <source>
        <dbReference type="ARBA" id="ARBA00022723"/>
    </source>
</evidence>
<feature type="binding site" evidence="5">
    <location>
        <position position="205"/>
    </location>
    <ligand>
        <name>Mn(2+)</name>
        <dbReference type="ChEBI" id="CHEBI:29035"/>
    </ligand>
</feature>
<evidence type="ECO:0000256" key="7">
    <source>
        <dbReference type="SAM" id="SignalP"/>
    </source>
</evidence>
<dbReference type="PANTHER" id="PTHR43595:SF2">
    <property type="entry name" value="SMALL RIBOSOMAL SUBUNIT PROTEIN MS42"/>
    <property type="match status" value="1"/>
</dbReference>
<dbReference type="EC" id="1.15.1.1" evidence="2 6"/>
<dbReference type="InterPro" id="IPR019831">
    <property type="entry name" value="Mn/Fe_SOD_N"/>
</dbReference>
<comment type="function">
    <text evidence="6">Destroys radicals which are normally produced within the cells and which are toxic to biological systems.</text>
</comment>
<dbReference type="Pfam" id="PF02777">
    <property type="entry name" value="Sod_Fe_C"/>
    <property type="match status" value="1"/>
</dbReference>
<dbReference type="GO" id="GO:0046872">
    <property type="term" value="F:metal ion binding"/>
    <property type="evidence" value="ECO:0007669"/>
    <property type="project" value="UniProtKB-KW"/>
</dbReference>
<proteinExistence type="inferred from homology"/>
<evidence type="ECO:0000256" key="4">
    <source>
        <dbReference type="ARBA" id="ARBA00023002"/>
    </source>
</evidence>
<dbReference type="PIRSF" id="PIRSF000349">
    <property type="entry name" value="SODismutase"/>
    <property type="match status" value="1"/>
</dbReference>
<evidence type="ECO:0000313" key="11">
    <source>
        <dbReference type="Proteomes" id="UP000236731"/>
    </source>
</evidence>
<dbReference type="GO" id="GO:0005737">
    <property type="term" value="C:cytoplasm"/>
    <property type="evidence" value="ECO:0007669"/>
    <property type="project" value="TreeGrafter"/>
</dbReference>
<dbReference type="SUPFAM" id="SSF46609">
    <property type="entry name" value="Fe,Mn superoxide dismutase (SOD), N-terminal domain"/>
    <property type="match status" value="1"/>
</dbReference>
<dbReference type="PROSITE" id="PS00088">
    <property type="entry name" value="SOD_MN"/>
    <property type="match status" value="1"/>
</dbReference>
<feature type="chain" id="PRO_5009289618" description="Superoxide dismutase" evidence="7">
    <location>
        <begin position="27"/>
        <end position="238"/>
    </location>
</feature>
<gene>
    <name evidence="10" type="ORF">SAMN05421877_10555</name>
</gene>
<dbReference type="RefSeq" id="WP_200818773.1">
    <property type="nucleotide sequence ID" value="NZ_CP049246.1"/>
</dbReference>
<dbReference type="InterPro" id="IPR006311">
    <property type="entry name" value="TAT_signal"/>
</dbReference>
<reference evidence="11" key="1">
    <citation type="submission" date="2016-10" db="EMBL/GenBank/DDBJ databases">
        <authorList>
            <person name="Varghese N."/>
            <person name="Submissions S."/>
        </authorList>
    </citation>
    <scope>NUCLEOTIDE SEQUENCE [LARGE SCALE GENOMIC DNA]</scope>
    <source>
        <strain evidence="11">DSM 22361</strain>
    </source>
</reference>
<feature type="binding site" evidence="5">
    <location>
        <position position="114"/>
    </location>
    <ligand>
        <name>Mn(2+)</name>
        <dbReference type="ChEBI" id="CHEBI:29035"/>
    </ligand>
</feature>
<dbReference type="FunFam" id="3.55.40.20:FF:000001">
    <property type="entry name" value="Superoxide dismutase"/>
    <property type="match status" value="1"/>
</dbReference>
<keyword evidence="11" id="KW-1185">Reference proteome</keyword>
<comment type="catalytic activity">
    <reaction evidence="6">
        <text>2 superoxide + 2 H(+) = H2O2 + O2</text>
        <dbReference type="Rhea" id="RHEA:20696"/>
        <dbReference type="ChEBI" id="CHEBI:15378"/>
        <dbReference type="ChEBI" id="CHEBI:15379"/>
        <dbReference type="ChEBI" id="CHEBI:16240"/>
        <dbReference type="ChEBI" id="CHEBI:18421"/>
        <dbReference type="EC" id="1.15.1.1"/>
    </reaction>
</comment>
<comment type="similarity">
    <text evidence="1 6">Belongs to the iron/manganese superoxide dismutase family.</text>
</comment>
<dbReference type="Pfam" id="PF00081">
    <property type="entry name" value="Sod_Fe_N"/>
    <property type="match status" value="1"/>
</dbReference>
<dbReference type="InterPro" id="IPR019832">
    <property type="entry name" value="Mn/Fe_SOD_C"/>
</dbReference>
<evidence type="ECO:0000259" key="9">
    <source>
        <dbReference type="Pfam" id="PF02777"/>
    </source>
</evidence>
<feature type="domain" description="Manganese/iron superoxide dismutase C-terminal" evidence="9">
    <location>
        <begin position="130"/>
        <end position="233"/>
    </location>
</feature>
<feature type="binding site" evidence="5">
    <location>
        <position position="201"/>
    </location>
    <ligand>
        <name>Mn(2+)</name>
        <dbReference type="ChEBI" id="CHEBI:29035"/>
    </ligand>
</feature>
<evidence type="ECO:0000256" key="6">
    <source>
        <dbReference type="RuleBase" id="RU000414"/>
    </source>
</evidence>
<accession>A0A1H5XMI9</accession>
<evidence type="ECO:0000259" key="8">
    <source>
        <dbReference type="Pfam" id="PF00081"/>
    </source>
</evidence>
<dbReference type="PRINTS" id="PR01703">
    <property type="entry name" value="MNSODISMTASE"/>
</dbReference>
<name>A0A1H5XMI9_9SPHI</name>
<evidence type="ECO:0000313" key="10">
    <source>
        <dbReference type="EMBL" id="SEG12978.1"/>
    </source>
</evidence>
<dbReference type="EMBL" id="FNUT01000005">
    <property type="protein sequence ID" value="SEG12978.1"/>
    <property type="molecule type" value="Genomic_DNA"/>
</dbReference>